<dbReference type="AlphaFoldDB" id="K7M217"/>
<keyword evidence="1" id="KW-1133">Transmembrane helix</keyword>
<reference evidence="2" key="3">
    <citation type="submission" date="2018-07" db="EMBL/GenBank/DDBJ databases">
        <title>WGS assembly of Glycine max.</title>
        <authorList>
            <person name="Schmutz J."/>
            <person name="Cannon S."/>
            <person name="Schlueter J."/>
            <person name="Ma J."/>
            <person name="Mitros T."/>
            <person name="Nelson W."/>
            <person name="Hyten D."/>
            <person name="Song Q."/>
            <person name="Thelen J."/>
            <person name="Cheng J."/>
            <person name="Xu D."/>
            <person name="Hellsten U."/>
            <person name="May G."/>
            <person name="Yu Y."/>
            <person name="Sakurai T."/>
            <person name="Umezawa T."/>
            <person name="Bhattacharyya M."/>
            <person name="Sandhu D."/>
            <person name="Valliyodan B."/>
            <person name="Lindquist E."/>
            <person name="Peto M."/>
            <person name="Grant D."/>
            <person name="Shu S."/>
            <person name="Goodstein D."/>
            <person name="Barry K."/>
            <person name="Futrell-Griggs M."/>
            <person name="Abernathy B."/>
            <person name="Du J."/>
            <person name="Tian Z."/>
            <person name="Zhu L."/>
            <person name="Gill N."/>
            <person name="Joshi T."/>
            <person name="Libault M."/>
            <person name="Sethuraman A."/>
            <person name="Zhang X."/>
            <person name="Shinozaki K."/>
            <person name="Nguyen H."/>
            <person name="Wing R."/>
            <person name="Cregan P."/>
            <person name="Specht J."/>
            <person name="Grimwood J."/>
            <person name="Rokhsar D."/>
            <person name="Stacey G."/>
            <person name="Shoemaker R."/>
            <person name="Jackson S."/>
        </authorList>
    </citation>
    <scope>NUCLEOTIDE SEQUENCE</scope>
    <source>
        <tissue evidence="2">Callus</tissue>
    </source>
</reference>
<dbReference type="PaxDb" id="3847-GLYMA13G33715.1"/>
<accession>K7M217</accession>
<dbReference type="EMBL" id="CM000846">
    <property type="protein sequence ID" value="KRH21840.1"/>
    <property type="molecule type" value="Genomic_DNA"/>
</dbReference>
<proteinExistence type="predicted"/>
<feature type="transmembrane region" description="Helical" evidence="1">
    <location>
        <begin position="32"/>
        <end position="53"/>
    </location>
</feature>
<name>K7M217_SOYBN</name>
<keyword evidence="1" id="KW-0812">Transmembrane</keyword>
<dbReference type="Proteomes" id="UP000008827">
    <property type="component" value="Chromosome 13"/>
</dbReference>
<dbReference type="EnsemblPlants" id="KRH21840">
    <property type="protein sequence ID" value="KRH21840"/>
    <property type="gene ID" value="GLYMA_13G262300"/>
</dbReference>
<sequence>MKFCISSHHLLCTWLQVHQSLVEKWCLKQLALFPLSVTKSALVLSFIFSLFVSSVKSRQSVCMVLSCRKSSLSNKVLDQIKDFHETHSKHEAGLCITDFVQT</sequence>
<dbReference type="HOGENOM" id="CLU_2282515_0_0_1"/>
<evidence type="ECO:0000313" key="3">
    <source>
        <dbReference type="EnsemblPlants" id="KRH21840"/>
    </source>
</evidence>
<reference evidence="3" key="2">
    <citation type="submission" date="2018-02" db="UniProtKB">
        <authorList>
            <consortium name="EnsemblPlants"/>
        </authorList>
    </citation>
    <scope>IDENTIFICATION</scope>
    <source>
        <strain evidence="3">Williams 82</strain>
    </source>
</reference>
<protein>
    <submittedName>
        <fullName evidence="2 3">Uncharacterized protein</fullName>
    </submittedName>
</protein>
<evidence type="ECO:0000313" key="4">
    <source>
        <dbReference type="Proteomes" id="UP000008827"/>
    </source>
</evidence>
<dbReference type="Gramene" id="KRH21840">
    <property type="protein sequence ID" value="KRH21840"/>
    <property type="gene ID" value="GLYMA_13G262300"/>
</dbReference>
<keyword evidence="1" id="KW-0472">Membrane</keyword>
<evidence type="ECO:0000313" key="2">
    <source>
        <dbReference type="EMBL" id="KRH21840.1"/>
    </source>
</evidence>
<dbReference type="InParanoid" id="K7M217"/>
<organism evidence="3">
    <name type="scientific">Glycine max</name>
    <name type="common">Soybean</name>
    <name type="synonym">Glycine hispida</name>
    <dbReference type="NCBI Taxonomy" id="3847"/>
    <lineage>
        <taxon>Eukaryota</taxon>
        <taxon>Viridiplantae</taxon>
        <taxon>Streptophyta</taxon>
        <taxon>Embryophyta</taxon>
        <taxon>Tracheophyta</taxon>
        <taxon>Spermatophyta</taxon>
        <taxon>Magnoliopsida</taxon>
        <taxon>eudicotyledons</taxon>
        <taxon>Gunneridae</taxon>
        <taxon>Pentapetalae</taxon>
        <taxon>rosids</taxon>
        <taxon>fabids</taxon>
        <taxon>Fabales</taxon>
        <taxon>Fabaceae</taxon>
        <taxon>Papilionoideae</taxon>
        <taxon>50 kb inversion clade</taxon>
        <taxon>NPAAA clade</taxon>
        <taxon>indigoferoid/millettioid clade</taxon>
        <taxon>Phaseoleae</taxon>
        <taxon>Glycine</taxon>
        <taxon>Glycine subgen. Soja</taxon>
    </lineage>
</organism>
<keyword evidence="4" id="KW-1185">Reference proteome</keyword>
<evidence type="ECO:0000256" key="1">
    <source>
        <dbReference type="SAM" id="Phobius"/>
    </source>
</evidence>
<reference evidence="2 3" key="1">
    <citation type="journal article" date="2010" name="Nature">
        <title>Genome sequence of the palaeopolyploid soybean.</title>
        <authorList>
            <person name="Schmutz J."/>
            <person name="Cannon S.B."/>
            <person name="Schlueter J."/>
            <person name="Ma J."/>
            <person name="Mitros T."/>
            <person name="Nelson W."/>
            <person name="Hyten D.L."/>
            <person name="Song Q."/>
            <person name="Thelen J.J."/>
            <person name="Cheng J."/>
            <person name="Xu D."/>
            <person name="Hellsten U."/>
            <person name="May G.D."/>
            <person name="Yu Y."/>
            <person name="Sakurai T."/>
            <person name="Umezawa T."/>
            <person name="Bhattacharyya M.K."/>
            <person name="Sandhu D."/>
            <person name="Valliyodan B."/>
            <person name="Lindquist E."/>
            <person name="Peto M."/>
            <person name="Grant D."/>
            <person name="Shu S."/>
            <person name="Goodstein D."/>
            <person name="Barry K."/>
            <person name="Futrell-Griggs M."/>
            <person name="Abernathy B."/>
            <person name="Du J."/>
            <person name="Tian Z."/>
            <person name="Zhu L."/>
            <person name="Gill N."/>
            <person name="Joshi T."/>
            <person name="Libault M."/>
            <person name="Sethuraman A."/>
            <person name="Zhang X.-C."/>
            <person name="Shinozaki K."/>
            <person name="Nguyen H.T."/>
            <person name="Wing R.A."/>
            <person name="Cregan P."/>
            <person name="Specht J."/>
            <person name="Grimwood J."/>
            <person name="Rokhsar D."/>
            <person name="Stacey G."/>
            <person name="Shoemaker R.C."/>
            <person name="Jackson S.A."/>
        </authorList>
    </citation>
    <scope>NUCLEOTIDE SEQUENCE [LARGE SCALE GENOMIC DNA]</scope>
    <source>
        <strain evidence="3">cv. Williams 82</strain>
        <tissue evidence="2">Callus</tissue>
    </source>
</reference>
<gene>
    <name evidence="2" type="ORF">GLYMA_13G262300</name>
</gene>